<accession>A0A5R8KC76</accession>
<keyword evidence="2 4" id="KW-0418">Kinase</keyword>
<dbReference type="GO" id="GO:0016301">
    <property type="term" value="F:kinase activity"/>
    <property type="evidence" value="ECO:0007669"/>
    <property type="project" value="UniProtKB-KW"/>
</dbReference>
<keyword evidence="5" id="KW-1185">Reference proteome</keyword>
<dbReference type="RefSeq" id="WP_138086953.1">
    <property type="nucleotide sequence ID" value="NZ_VAUV01000010.1"/>
</dbReference>
<dbReference type="EMBL" id="VAUV01000010">
    <property type="protein sequence ID" value="TLD69898.1"/>
    <property type="molecule type" value="Genomic_DNA"/>
</dbReference>
<evidence type="ECO:0000256" key="2">
    <source>
        <dbReference type="ARBA" id="ARBA00022777"/>
    </source>
</evidence>
<dbReference type="OrthoDB" id="9775849at2"/>
<sequence>MSEMTRNGILAVGNFIVDDVKLIDAWPEQDMLASIRSERSSNGGGPYNVLKDLAAMGAGYPLQAAGLIGGDARGEWILRDCVGAGVGVEQLHITEEAPTSYTDAMTVMATGRRTFFHQRGANALLTEKHVDFARTEAKHLHLGYLMLLDAMDEFVEEEEGRTRASILLERALEAGLTTSVDMVSTEHGRFREIALSALPFTDVLVINEVEAGKVTGRNLQGGTLDDCVEAARELMGCGVRRQVVIHLPQGAVVVDDKGSVERVKSLKLPEGFVAGATGGGDAFAAGYLHGWHEGWDVARSLQLAVCAAAACLSDPTPSAGLCSVAECLKLGELYGADV</sequence>
<evidence type="ECO:0000313" key="5">
    <source>
        <dbReference type="Proteomes" id="UP000306196"/>
    </source>
</evidence>
<dbReference type="PANTHER" id="PTHR10584:SF166">
    <property type="entry name" value="RIBOKINASE"/>
    <property type="match status" value="1"/>
</dbReference>
<keyword evidence="1" id="KW-0808">Transferase</keyword>
<dbReference type="SUPFAM" id="SSF53613">
    <property type="entry name" value="Ribokinase-like"/>
    <property type="match status" value="1"/>
</dbReference>
<feature type="domain" description="Carbohydrate kinase PfkB" evidence="3">
    <location>
        <begin position="23"/>
        <end position="315"/>
    </location>
</feature>
<organism evidence="4 5">
    <name type="scientific">Phragmitibacter flavus</name>
    <dbReference type="NCBI Taxonomy" id="2576071"/>
    <lineage>
        <taxon>Bacteria</taxon>
        <taxon>Pseudomonadati</taxon>
        <taxon>Verrucomicrobiota</taxon>
        <taxon>Verrucomicrobiia</taxon>
        <taxon>Verrucomicrobiales</taxon>
        <taxon>Verrucomicrobiaceae</taxon>
        <taxon>Phragmitibacter</taxon>
    </lineage>
</organism>
<proteinExistence type="predicted"/>
<name>A0A5R8KC76_9BACT</name>
<dbReference type="Gene3D" id="3.40.1190.20">
    <property type="match status" value="1"/>
</dbReference>
<dbReference type="Proteomes" id="UP000306196">
    <property type="component" value="Unassembled WGS sequence"/>
</dbReference>
<evidence type="ECO:0000313" key="4">
    <source>
        <dbReference type="EMBL" id="TLD69898.1"/>
    </source>
</evidence>
<dbReference type="PANTHER" id="PTHR10584">
    <property type="entry name" value="SUGAR KINASE"/>
    <property type="match status" value="1"/>
</dbReference>
<gene>
    <name evidence="4" type="ORF">FEM03_14270</name>
</gene>
<protein>
    <submittedName>
        <fullName evidence="4">Carbohydrate kinase family protein</fullName>
    </submittedName>
</protein>
<dbReference type="InterPro" id="IPR011611">
    <property type="entry name" value="PfkB_dom"/>
</dbReference>
<dbReference type="InterPro" id="IPR029056">
    <property type="entry name" value="Ribokinase-like"/>
</dbReference>
<evidence type="ECO:0000259" key="3">
    <source>
        <dbReference type="Pfam" id="PF00294"/>
    </source>
</evidence>
<reference evidence="4 5" key="1">
    <citation type="submission" date="2019-05" db="EMBL/GenBank/DDBJ databases">
        <title>Verrucobacter flavum gen. nov., sp. nov. a new member of the family Verrucomicrobiaceae.</title>
        <authorList>
            <person name="Szuroczki S."/>
            <person name="Abbaszade G."/>
            <person name="Szabo A."/>
            <person name="Felfoldi T."/>
            <person name="Schumann P."/>
            <person name="Boka K."/>
            <person name="Keki Z."/>
            <person name="Toumi M."/>
            <person name="Toth E."/>
        </authorList>
    </citation>
    <scope>NUCLEOTIDE SEQUENCE [LARGE SCALE GENOMIC DNA]</scope>
    <source>
        <strain evidence="4 5">MG-N-17</strain>
    </source>
</reference>
<comment type="caution">
    <text evidence="4">The sequence shown here is derived from an EMBL/GenBank/DDBJ whole genome shotgun (WGS) entry which is preliminary data.</text>
</comment>
<dbReference type="GO" id="GO:0005829">
    <property type="term" value="C:cytosol"/>
    <property type="evidence" value="ECO:0007669"/>
    <property type="project" value="TreeGrafter"/>
</dbReference>
<dbReference type="Pfam" id="PF00294">
    <property type="entry name" value="PfkB"/>
    <property type="match status" value="1"/>
</dbReference>
<evidence type="ECO:0000256" key="1">
    <source>
        <dbReference type="ARBA" id="ARBA00022679"/>
    </source>
</evidence>
<dbReference type="AlphaFoldDB" id="A0A5R8KC76"/>